<sequence length="377" mass="43927">MSDEEKVNPVEPQQEQEEEEEEIDDLFGDGDGGSQSPVNKDESDSEDDDDESASQTQHVIDVSLPRHALVQSMESDVGLLKTPDFLNIEAHPFDPSSFKEQIETNNKEREHRGLTAKEVHNEQMTEKLLNENTIRWRYHNAGNDEIIKQSNAHFVAWSDGSISLKVGNEIYDVRQLPMYDHLLVKSYQSAEVLQSDSIISKTINLLPASSTHRKILVKNITKKETILNTTTDVDPLEKQRVADENVRKAMKMKRQLESRRRMQEEKWERGETPTGRTQETAYEAYSKEYEDDYDENEYHNDEFVAGDDEEVEEYDDEDEEEGEGVEDEREEEYQRGADRLRQIKQEGASKYREKSQDTEDEEEKQRKRRRIIDSDDE</sequence>
<reference evidence="2 3" key="1">
    <citation type="submission" date="2013-02" db="EMBL/GenBank/DDBJ databases">
        <title>Genome sequence of Candida maltosa Xu316, a potential industrial strain for xylitol and ethanol production.</title>
        <authorList>
            <person name="Yu J."/>
            <person name="Wang Q."/>
            <person name="Geng X."/>
            <person name="Bao W."/>
            <person name="He P."/>
            <person name="Cai J."/>
        </authorList>
    </citation>
    <scope>NUCLEOTIDE SEQUENCE [LARGE SCALE GENOMIC DNA]</scope>
    <source>
        <strain evidence="3">Xu316</strain>
    </source>
</reference>
<protein>
    <submittedName>
        <fullName evidence="2">RNA polymerase-associated protein, putative</fullName>
    </submittedName>
</protein>
<feature type="compositionally biased region" description="Acidic residues" evidence="1">
    <location>
        <begin position="304"/>
        <end position="331"/>
    </location>
</feature>
<dbReference type="eggNOG" id="KOG2428">
    <property type="taxonomic scope" value="Eukaryota"/>
</dbReference>
<feature type="region of interest" description="Disordered" evidence="1">
    <location>
        <begin position="248"/>
        <end position="377"/>
    </location>
</feature>
<dbReference type="InterPro" id="IPR007149">
    <property type="entry name" value="Leo1"/>
</dbReference>
<feature type="compositionally biased region" description="Basic and acidic residues" evidence="1">
    <location>
        <begin position="332"/>
        <end position="357"/>
    </location>
</feature>
<dbReference type="STRING" id="1245528.M3J5U1"/>
<keyword evidence="3" id="KW-1185">Reference proteome</keyword>
<dbReference type="AlphaFoldDB" id="M3J5U1"/>
<evidence type="ECO:0000313" key="2">
    <source>
        <dbReference type="EMBL" id="EMG47433.1"/>
    </source>
</evidence>
<proteinExistence type="predicted"/>
<feature type="region of interest" description="Disordered" evidence="1">
    <location>
        <begin position="1"/>
        <end position="60"/>
    </location>
</feature>
<feature type="compositionally biased region" description="Basic and acidic residues" evidence="1">
    <location>
        <begin position="254"/>
        <end position="271"/>
    </location>
</feature>
<dbReference type="Proteomes" id="UP000011777">
    <property type="component" value="Unassembled WGS sequence"/>
</dbReference>
<dbReference type="PANTHER" id="PTHR23146:SF0">
    <property type="entry name" value="RNA POLYMERASE-ASSOCIATED PROTEIN LEO1"/>
    <property type="match status" value="1"/>
</dbReference>
<organism evidence="2 3">
    <name type="scientific">Candida maltosa (strain Xu316)</name>
    <name type="common">Yeast</name>
    <dbReference type="NCBI Taxonomy" id="1245528"/>
    <lineage>
        <taxon>Eukaryota</taxon>
        <taxon>Fungi</taxon>
        <taxon>Dikarya</taxon>
        <taxon>Ascomycota</taxon>
        <taxon>Saccharomycotina</taxon>
        <taxon>Pichiomycetes</taxon>
        <taxon>Debaryomycetaceae</taxon>
        <taxon>Candida/Lodderomyces clade</taxon>
        <taxon>Candida</taxon>
    </lineage>
</organism>
<dbReference type="OMA" id="TNIYRWS"/>
<evidence type="ECO:0000256" key="1">
    <source>
        <dbReference type="SAM" id="MobiDB-lite"/>
    </source>
</evidence>
<dbReference type="EMBL" id="AOGT01001582">
    <property type="protein sequence ID" value="EMG47433.1"/>
    <property type="molecule type" value="Genomic_DNA"/>
</dbReference>
<evidence type="ECO:0000313" key="3">
    <source>
        <dbReference type="Proteomes" id="UP000011777"/>
    </source>
</evidence>
<dbReference type="HOGENOM" id="CLU_052544_0_0_1"/>
<dbReference type="OrthoDB" id="20844at2759"/>
<dbReference type="GO" id="GO:0016593">
    <property type="term" value="C:Cdc73/Paf1 complex"/>
    <property type="evidence" value="ECO:0007669"/>
    <property type="project" value="InterPro"/>
</dbReference>
<dbReference type="GO" id="GO:0006368">
    <property type="term" value="P:transcription elongation by RNA polymerase II"/>
    <property type="evidence" value="ECO:0007669"/>
    <property type="project" value="InterPro"/>
</dbReference>
<accession>M3J5U1</accession>
<name>M3J5U1_CANMX</name>
<dbReference type="GO" id="GO:0032968">
    <property type="term" value="P:positive regulation of transcription elongation by RNA polymerase II"/>
    <property type="evidence" value="ECO:0007669"/>
    <property type="project" value="TreeGrafter"/>
</dbReference>
<feature type="compositionally biased region" description="Acidic residues" evidence="1">
    <location>
        <begin position="43"/>
        <end position="52"/>
    </location>
</feature>
<gene>
    <name evidence="2" type="ORF">G210_2247</name>
</gene>
<dbReference type="Pfam" id="PF04004">
    <property type="entry name" value="Leo1"/>
    <property type="match status" value="1"/>
</dbReference>
<comment type="caution">
    <text evidence="2">The sequence shown here is derived from an EMBL/GenBank/DDBJ whole genome shotgun (WGS) entry which is preliminary data.</text>
</comment>
<dbReference type="PANTHER" id="PTHR23146">
    <property type="entry name" value="LEO1 PROTEIN"/>
    <property type="match status" value="1"/>
</dbReference>
<feature type="compositionally biased region" description="Acidic residues" evidence="1">
    <location>
        <begin position="14"/>
        <end position="28"/>
    </location>
</feature>
<dbReference type="GO" id="GO:1990269">
    <property type="term" value="F:RNA polymerase II C-terminal domain phosphoserine binding"/>
    <property type="evidence" value="ECO:0007669"/>
    <property type="project" value="TreeGrafter"/>
</dbReference>